<evidence type="ECO:0000256" key="7">
    <source>
        <dbReference type="ARBA" id="ARBA00023303"/>
    </source>
</evidence>
<keyword evidence="7 11" id="KW-0407">Ion channel</keyword>
<feature type="transmembrane region" description="Helical" evidence="9">
    <location>
        <begin position="48"/>
        <end position="67"/>
    </location>
</feature>
<dbReference type="Pfam" id="PF07885">
    <property type="entry name" value="Ion_trans_2"/>
    <property type="match status" value="1"/>
</dbReference>
<dbReference type="PANTHER" id="PTHR11537:SF254">
    <property type="entry name" value="POTASSIUM VOLTAGE-GATED CHANNEL PROTEIN SHAB"/>
    <property type="match status" value="1"/>
</dbReference>
<sequence>MATSTPPADRLQRWERAADIPLTVLAAVFLGVYSWQVLDTGSSPRLNFWLTTVDVLVWVVFAVDFGVRLRLSTDRWQFVKQNPLDLLFVLLPPFRPLRLLRAAMILLDTLHRHTLTRARLSVFIGASSILMLYLCSLAIYDAEYGVEDSNIHNFGDALWWSMVSVTTVGYGDFYPVTTEGRLVALVLMTFGIGLISFAIGTTTSWVIDKLKTVEESADRTDREIGKLVEELRALRTEVTALRESRTVAGGQIANEQRGVQ</sequence>
<evidence type="ECO:0000256" key="4">
    <source>
        <dbReference type="ARBA" id="ARBA00022989"/>
    </source>
</evidence>
<feature type="transmembrane region" description="Helical" evidence="9">
    <location>
        <begin position="120"/>
        <end position="140"/>
    </location>
</feature>
<gene>
    <name evidence="11" type="primary">kcsA</name>
    <name evidence="11" type="ORF">NCTC1934_03790</name>
</gene>
<dbReference type="SUPFAM" id="SSF81324">
    <property type="entry name" value="Voltage-gated potassium channels"/>
    <property type="match status" value="1"/>
</dbReference>
<evidence type="ECO:0000259" key="10">
    <source>
        <dbReference type="Pfam" id="PF07885"/>
    </source>
</evidence>
<dbReference type="EMBL" id="UGRY01000002">
    <property type="protein sequence ID" value="SUA79442.1"/>
    <property type="molecule type" value="Genomic_DNA"/>
</dbReference>
<accession>A0A378YQL8</accession>
<dbReference type="GO" id="GO:0008076">
    <property type="term" value="C:voltage-gated potassium channel complex"/>
    <property type="evidence" value="ECO:0007669"/>
    <property type="project" value="InterPro"/>
</dbReference>
<evidence type="ECO:0000313" key="11">
    <source>
        <dbReference type="EMBL" id="SUA79442.1"/>
    </source>
</evidence>
<evidence type="ECO:0000256" key="3">
    <source>
        <dbReference type="ARBA" id="ARBA00022692"/>
    </source>
</evidence>
<keyword evidence="12" id="KW-1185">Reference proteome</keyword>
<protein>
    <submittedName>
        <fullName evidence="11">Voltage-gated potassium channel</fullName>
    </submittedName>
</protein>
<evidence type="ECO:0000313" key="12">
    <source>
        <dbReference type="Proteomes" id="UP000255467"/>
    </source>
</evidence>
<keyword evidence="5" id="KW-0406">Ion transport</keyword>
<keyword evidence="6 9" id="KW-0472">Membrane</keyword>
<feature type="transmembrane region" description="Helical" evidence="9">
    <location>
        <begin position="182"/>
        <end position="207"/>
    </location>
</feature>
<evidence type="ECO:0000256" key="2">
    <source>
        <dbReference type="ARBA" id="ARBA00022448"/>
    </source>
</evidence>
<evidence type="ECO:0000256" key="1">
    <source>
        <dbReference type="ARBA" id="ARBA00004141"/>
    </source>
</evidence>
<evidence type="ECO:0000256" key="8">
    <source>
        <dbReference type="SAM" id="Coils"/>
    </source>
</evidence>
<evidence type="ECO:0000256" key="9">
    <source>
        <dbReference type="SAM" id="Phobius"/>
    </source>
</evidence>
<dbReference type="Gene3D" id="1.10.287.70">
    <property type="match status" value="1"/>
</dbReference>
<reference evidence="11 12" key="1">
    <citation type="submission" date="2018-06" db="EMBL/GenBank/DDBJ databases">
        <authorList>
            <consortium name="Pathogen Informatics"/>
            <person name="Doyle S."/>
        </authorList>
    </citation>
    <scope>NUCLEOTIDE SEQUENCE [LARGE SCALE GENOMIC DNA]</scope>
    <source>
        <strain evidence="11 12">NCTC1934</strain>
    </source>
</reference>
<dbReference type="InterPro" id="IPR013099">
    <property type="entry name" value="K_chnl_dom"/>
</dbReference>
<feature type="domain" description="Potassium channel" evidence="10">
    <location>
        <begin position="129"/>
        <end position="206"/>
    </location>
</feature>
<dbReference type="InterPro" id="IPR028325">
    <property type="entry name" value="VG_K_chnl"/>
</dbReference>
<dbReference type="RefSeq" id="WP_039818428.1">
    <property type="nucleotide sequence ID" value="NZ_UGRY01000002.1"/>
</dbReference>
<evidence type="ECO:0000256" key="6">
    <source>
        <dbReference type="ARBA" id="ARBA00023136"/>
    </source>
</evidence>
<keyword evidence="8" id="KW-0175">Coiled coil</keyword>
<keyword evidence="3 9" id="KW-0812">Transmembrane</keyword>
<keyword evidence="2" id="KW-0813">Transport</keyword>
<evidence type="ECO:0000256" key="5">
    <source>
        <dbReference type="ARBA" id="ARBA00023065"/>
    </source>
</evidence>
<feature type="transmembrane region" description="Helical" evidence="9">
    <location>
        <begin position="20"/>
        <end position="36"/>
    </location>
</feature>
<dbReference type="GO" id="GO:0005249">
    <property type="term" value="F:voltage-gated potassium channel activity"/>
    <property type="evidence" value="ECO:0007669"/>
    <property type="project" value="InterPro"/>
</dbReference>
<organism evidence="11 12">
    <name type="scientific">Nocardia otitidiscaviarum</name>
    <dbReference type="NCBI Taxonomy" id="1823"/>
    <lineage>
        <taxon>Bacteria</taxon>
        <taxon>Bacillati</taxon>
        <taxon>Actinomycetota</taxon>
        <taxon>Actinomycetes</taxon>
        <taxon>Mycobacteriales</taxon>
        <taxon>Nocardiaceae</taxon>
        <taxon>Nocardia</taxon>
    </lineage>
</organism>
<keyword evidence="4 9" id="KW-1133">Transmembrane helix</keyword>
<dbReference type="Proteomes" id="UP000255467">
    <property type="component" value="Unassembled WGS sequence"/>
</dbReference>
<dbReference type="STRING" id="1406858.GCA_000710895_03219"/>
<proteinExistence type="predicted"/>
<dbReference type="GO" id="GO:0001508">
    <property type="term" value="P:action potential"/>
    <property type="evidence" value="ECO:0007669"/>
    <property type="project" value="TreeGrafter"/>
</dbReference>
<dbReference type="PANTHER" id="PTHR11537">
    <property type="entry name" value="VOLTAGE-GATED POTASSIUM CHANNEL"/>
    <property type="match status" value="1"/>
</dbReference>
<comment type="subcellular location">
    <subcellularLocation>
        <location evidence="1">Membrane</location>
        <topology evidence="1">Multi-pass membrane protein</topology>
    </subcellularLocation>
</comment>
<name>A0A378YQL8_9NOCA</name>
<dbReference type="OrthoDB" id="9799090at2"/>
<feature type="coiled-coil region" evidence="8">
    <location>
        <begin position="210"/>
        <end position="244"/>
    </location>
</feature>
<dbReference type="AlphaFoldDB" id="A0A378YQL8"/>